<dbReference type="InterPro" id="IPR052206">
    <property type="entry name" value="Retinol_saturase"/>
</dbReference>
<dbReference type="PANTHER" id="PTHR46091:SF3">
    <property type="entry name" value="AMINE OXIDASE DOMAIN-CONTAINING PROTEIN"/>
    <property type="match status" value="1"/>
</dbReference>
<dbReference type="PANTHER" id="PTHR46091">
    <property type="entry name" value="BLR7054 PROTEIN"/>
    <property type="match status" value="1"/>
</dbReference>
<dbReference type="Gene3D" id="3.50.50.60">
    <property type="entry name" value="FAD/NAD(P)-binding domain"/>
    <property type="match status" value="2"/>
</dbReference>
<protein>
    <submittedName>
        <fullName evidence="6">FAD-dependent oxidoreductase</fullName>
    </submittedName>
</protein>
<dbReference type="EMBL" id="JJML01000015">
    <property type="protein sequence ID" value="KGF73121.1"/>
    <property type="molecule type" value="Genomic_DNA"/>
</dbReference>
<keyword evidence="1" id="KW-0285">Flavoprotein</keyword>
<keyword evidence="5" id="KW-0520">NAD</keyword>
<keyword evidence="3" id="KW-0274">FAD</keyword>
<sequence length="510" mass="58281">MKPDYLIVGSGLSALVFGALMAKSGKTVQVLEAHEYPGGFGHTFTMAKHYRFNAQLHYVWDCGEGHTVHRVLKKLGLEQGVTFERYHPDGFDHMRMPGYSLDIPSNPTELIRRLSTLFPQDGDRLRQFVEEVQKTRQGLKYLSPPVNPTQVLKHLGAVFSAIGYLHSTLQDVFDRFNLPQAAQTLLALQWPDFLLPPNQLSFYAWVILFTGYQEGAFYPTQHFEHVIQSLVKVIEEHHGKVLLNLEVTDFIVTDREVCGVKARDRITHETYEFTAETIICNLDPKKAAEMIGLEKFSRSVRQKLNYPYSPSNFMAYCVVQDLDLRNYGFGKWNTFHTGNPDLNQAFEQMYDHHDFSNPSFAITTPTLLTNHQRDCPPDCQIVEFLTVANYEYFKQLQATDAKAYRQKKSEILDSILDVVEKHYVPDFRKHLVFKITGSPTTNERFCWCPQGNSYGSSLTPRNMGLGRLNHQTSLKHFYFCNASSGYPGFAATFWTGALLYQRLSGDPLLG</sequence>
<evidence type="ECO:0000256" key="3">
    <source>
        <dbReference type="ARBA" id="ARBA00022827"/>
    </source>
</evidence>
<name>A0A098TLJ3_9CYAN</name>
<dbReference type="STRING" id="1497020.DO97_01940"/>
<organism evidence="6 7">
    <name type="scientific">Neosynechococcus sphagnicola sy1</name>
    <dbReference type="NCBI Taxonomy" id="1497020"/>
    <lineage>
        <taxon>Bacteria</taxon>
        <taxon>Bacillati</taxon>
        <taxon>Cyanobacteriota</taxon>
        <taxon>Cyanophyceae</taxon>
        <taxon>Neosynechococcales</taxon>
        <taxon>Neosynechococcaceae</taxon>
        <taxon>Neosynechococcus</taxon>
    </lineage>
</organism>
<reference evidence="6 7" key="1">
    <citation type="journal article" date="2014" name="Mol. Ecol.">
        <title>Evolution of Synechococcus.</title>
        <authorList>
            <person name="Dvorak P."/>
            <person name="Casamatta D."/>
            <person name="Hasler P."/>
            <person name="Poulickova A."/>
            <person name="Ondrej V."/>
            <person name="Sanges R."/>
        </authorList>
    </citation>
    <scope>NUCLEOTIDE SEQUENCE [LARGE SCALE GENOMIC DNA]</scope>
    <source>
        <strain evidence="6 7">CAUP A 1101</strain>
    </source>
</reference>
<dbReference type="OrthoDB" id="9814556at2"/>
<gene>
    <name evidence="6" type="ORF">DO97_01940</name>
</gene>
<accession>A0A098TLJ3</accession>
<comment type="caution">
    <text evidence="6">The sequence shown here is derived from an EMBL/GenBank/DDBJ whole genome shotgun (WGS) entry which is preliminary data.</text>
</comment>
<dbReference type="AlphaFoldDB" id="A0A098TLJ3"/>
<evidence type="ECO:0000256" key="1">
    <source>
        <dbReference type="ARBA" id="ARBA00022630"/>
    </source>
</evidence>
<evidence type="ECO:0000313" key="7">
    <source>
        <dbReference type="Proteomes" id="UP000030170"/>
    </source>
</evidence>
<dbReference type="RefSeq" id="WP_036531993.1">
    <property type="nucleotide sequence ID" value="NZ_JJML01000015.1"/>
</dbReference>
<evidence type="ECO:0000313" key="6">
    <source>
        <dbReference type="EMBL" id="KGF73121.1"/>
    </source>
</evidence>
<keyword evidence="7" id="KW-1185">Reference proteome</keyword>
<evidence type="ECO:0000256" key="4">
    <source>
        <dbReference type="ARBA" id="ARBA00022857"/>
    </source>
</evidence>
<dbReference type="InterPro" id="IPR036188">
    <property type="entry name" value="FAD/NAD-bd_sf"/>
</dbReference>
<dbReference type="Proteomes" id="UP000030170">
    <property type="component" value="Unassembled WGS sequence"/>
</dbReference>
<keyword evidence="2" id="KW-0732">Signal</keyword>
<evidence type="ECO:0000256" key="2">
    <source>
        <dbReference type="ARBA" id="ARBA00022729"/>
    </source>
</evidence>
<dbReference type="SUPFAM" id="SSF51905">
    <property type="entry name" value="FAD/NAD(P)-binding domain"/>
    <property type="match status" value="1"/>
</dbReference>
<keyword evidence="4" id="KW-0521">NADP</keyword>
<proteinExistence type="predicted"/>
<evidence type="ECO:0000256" key="5">
    <source>
        <dbReference type="ARBA" id="ARBA00023027"/>
    </source>
</evidence>
<dbReference type="Pfam" id="PF13450">
    <property type="entry name" value="NAD_binding_8"/>
    <property type="match status" value="1"/>
</dbReference>